<protein>
    <recommendedName>
        <fullName evidence="2">NPH3 domain-containing protein</fullName>
    </recommendedName>
</protein>
<dbReference type="EnsemblPlants" id="ONIVA06G09020.1">
    <property type="protein sequence ID" value="ONIVA06G09020.1"/>
    <property type="gene ID" value="ONIVA06G09020"/>
</dbReference>
<feature type="compositionally biased region" description="Basic and acidic residues" evidence="1">
    <location>
        <begin position="97"/>
        <end position="112"/>
    </location>
</feature>
<evidence type="ECO:0000313" key="4">
    <source>
        <dbReference type="Proteomes" id="UP000006591"/>
    </source>
</evidence>
<proteinExistence type="predicted"/>
<sequence length="281" mass="32118">MNYNRREGSGTLTDGVDLSQLQQIDDAKPTCQTPADREYASGGAADLVDLTSRPHWEGEAAVGRRRWLEEGETAMTTTCASRGRWRVCDGNDAMRVEEDGEERRGNAHEGRRTARRRQRRRMREEEPRRRAWRRAEGGGRVRVRGWGATGLGFGASRPNPHRPFRIQRFHGLSRQFNYIDGSHHDTWGVVLLDMEQRVLKEEIVTLLPVERGIAMMRFVLGLLHIDMILYAGVYRDTLEKEATHEDLLIPNTGNFVEMPYDVDCMERMPTNTSVLATSPKI</sequence>
<dbReference type="GO" id="GO:0016567">
    <property type="term" value="P:protein ubiquitination"/>
    <property type="evidence" value="ECO:0007669"/>
    <property type="project" value="UniProtKB-UniPathway"/>
</dbReference>
<reference evidence="3" key="2">
    <citation type="submission" date="2018-04" db="EMBL/GenBank/DDBJ databases">
        <title>OnivRS2 (Oryza nivara Reference Sequence Version 2).</title>
        <authorList>
            <person name="Zhang J."/>
            <person name="Kudrna D."/>
            <person name="Lee S."/>
            <person name="Talag J."/>
            <person name="Rajasekar S."/>
            <person name="Welchert J."/>
            <person name="Hsing Y.-I."/>
            <person name="Wing R.A."/>
        </authorList>
    </citation>
    <scope>NUCLEOTIDE SEQUENCE [LARGE SCALE GENOMIC DNA]</scope>
    <source>
        <strain evidence="3">SL10</strain>
    </source>
</reference>
<reference evidence="3" key="1">
    <citation type="submission" date="2015-04" db="UniProtKB">
        <authorList>
            <consortium name="EnsemblPlants"/>
        </authorList>
    </citation>
    <scope>IDENTIFICATION</scope>
    <source>
        <strain evidence="3">SL10</strain>
    </source>
</reference>
<dbReference type="HOGENOM" id="CLU_991716_0_0_1"/>
<feature type="region of interest" description="Disordered" evidence="1">
    <location>
        <begin position="97"/>
        <end position="129"/>
    </location>
</feature>
<organism evidence="3">
    <name type="scientific">Oryza nivara</name>
    <name type="common">Indian wild rice</name>
    <name type="synonym">Oryza sativa f. spontanea</name>
    <dbReference type="NCBI Taxonomy" id="4536"/>
    <lineage>
        <taxon>Eukaryota</taxon>
        <taxon>Viridiplantae</taxon>
        <taxon>Streptophyta</taxon>
        <taxon>Embryophyta</taxon>
        <taxon>Tracheophyta</taxon>
        <taxon>Spermatophyta</taxon>
        <taxon>Magnoliopsida</taxon>
        <taxon>Liliopsida</taxon>
        <taxon>Poales</taxon>
        <taxon>Poaceae</taxon>
        <taxon>BOP clade</taxon>
        <taxon>Oryzoideae</taxon>
        <taxon>Oryzeae</taxon>
        <taxon>Oryzinae</taxon>
        <taxon>Oryza</taxon>
    </lineage>
</organism>
<dbReference type="Pfam" id="PF03000">
    <property type="entry name" value="NPH3"/>
    <property type="match status" value="1"/>
</dbReference>
<dbReference type="Proteomes" id="UP000006591">
    <property type="component" value="Chromosome 6"/>
</dbReference>
<dbReference type="Gramene" id="ONIVA06G09020.1">
    <property type="protein sequence ID" value="ONIVA06G09020.1"/>
    <property type="gene ID" value="ONIVA06G09020"/>
</dbReference>
<keyword evidence="4" id="KW-1185">Reference proteome</keyword>
<evidence type="ECO:0000313" key="3">
    <source>
        <dbReference type="EnsemblPlants" id="ONIVA06G09020.1"/>
    </source>
</evidence>
<dbReference type="InterPro" id="IPR027356">
    <property type="entry name" value="NPH3_dom"/>
</dbReference>
<accession>A0A0E0HMV0</accession>
<dbReference type="STRING" id="4536.A0A0E0HMV0"/>
<dbReference type="OMA" id="HIDMILY"/>
<name>A0A0E0HMV0_ORYNI</name>
<evidence type="ECO:0000259" key="2">
    <source>
        <dbReference type="Pfam" id="PF03000"/>
    </source>
</evidence>
<feature type="domain" description="NPH3" evidence="2">
    <location>
        <begin position="194"/>
        <end position="268"/>
    </location>
</feature>
<evidence type="ECO:0000256" key="1">
    <source>
        <dbReference type="SAM" id="MobiDB-lite"/>
    </source>
</evidence>
<dbReference type="AlphaFoldDB" id="A0A0E0HMV0"/>
<dbReference type="UniPathway" id="UPA00143"/>